<reference evidence="2" key="2">
    <citation type="submission" date="2016-05" db="EMBL/GenBank/DDBJ databases">
        <authorList>
            <person name="Lavstsen T."/>
            <person name="Jespersen J.S."/>
        </authorList>
    </citation>
    <scope>NUCLEOTIDE SEQUENCE [LARGE SCALE GENOMIC DNA]</scope>
    <source>
        <strain evidence="2">U25</strain>
    </source>
</reference>
<reference evidence="1 3" key="1">
    <citation type="journal article" date="2015" name="Proc. Natl. Acad. Sci. U.S.A.">
        <title>Genomic and proteomic characterization of "Candidatus Nitrosopelagicus brevis": An ammonia-oxidizing archaeon from the open ocean.</title>
        <authorList>
            <person name="Santoro A.E."/>
            <person name="Dupont C.L."/>
            <person name="Richter R.A."/>
            <person name="Craig M.T."/>
            <person name="Carini P."/>
            <person name="McIlvin M.R."/>
            <person name="Yang Y."/>
            <person name="Orsi W.D."/>
            <person name="Moran D.M."/>
            <person name="Saito M.A."/>
        </authorList>
    </citation>
    <scope>NUCLEOTIDE SEQUENCE [LARGE SCALE GENOMIC DNA]</scope>
    <source>
        <strain evidence="1">CN25</strain>
        <strain evidence="3">V2</strain>
    </source>
</reference>
<dbReference type="AlphaFoldDB" id="A0A0A7V1L7"/>
<dbReference type="EMBL" id="CP007026">
    <property type="protein sequence ID" value="AJA92066.1"/>
    <property type="molecule type" value="Genomic_DNA"/>
</dbReference>
<evidence type="ECO:0000313" key="4">
    <source>
        <dbReference type="Proteomes" id="UP000241022"/>
    </source>
</evidence>
<evidence type="ECO:0000313" key="1">
    <source>
        <dbReference type="EMBL" id="AJA92066.1"/>
    </source>
</evidence>
<name>A0A0A7V1L7_9ARCH</name>
<gene>
    <name evidence="2" type="ORF">A7X95_01735</name>
    <name evidence="1" type="ORF">T478_0774</name>
</gene>
<dbReference type="HOGENOM" id="CLU_2765858_0_0_2"/>
<dbReference type="RefSeq" id="WP_048106900.1">
    <property type="nucleotide sequence ID" value="NZ_CP007026.1"/>
</dbReference>
<proteinExistence type="predicted"/>
<keyword evidence="4" id="KW-1185">Reference proteome</keyword>
<reference evidence="2 4" key="4">
    <citation type="submission" date="2018-04" db="EMBL/GenBank/DDBJ databases">
        <title>Transcriptomics of ammonia oxidizing archaea.</title>
        <authorList>
            <person name="Carini P."/>
        </authorList>
    </citation>
    <scope>NUCLEOTIDE SEQUENCE [LARGE SCALE GENOMIC DNA]</scope>
    <source>
        <strain evidence="2 4">U25</strain>
    </source>
</reference>
<reference evidence="4" key="3">
    <citation type="submission" date="2016-05" db="EMBL/GenBank/DDBJ databases">
        <authorList>
            <person name="Dupont C."/>
            <person name="Santoro A."/>
        </authorList>
    </citation>
    <scope>NUCLEOTIDE SEQUENCE [LARGE SCALE GENOMIC DNA]</scope>
    <source>
        <strain evidence="4">U25</strain>
    </source>
</reference>
<dbReference type="OrthoDB" id="9913at2157"/>
<sequence length="68" mass="7834">MNTREQAIAYISGAIATYSLRKERGELEDQASMYDFLAKTIPNDLESEAKIELIDEIFQYVSTRLSRE</sequence>
<dbReference type="STRING" id="1410606.T478_0774"/>
<evidence type="ECO:0000313" key="2">
    <source>
        <dbReference type="EMBL" id="PTL88476.1"/>
    </source>
</evidence>
<protein>
    <submittedName>
        <fullName evidence="1">Uncharacterized protein</fullName>
    </submittedName>
</protein>
<dbReference type="Proteomes" id="UP000241022">
    <property type="component" value="Unassembled WGS sequence"/>
</dbReference>
<dbReference type="GeneID" id="24816664"/>
<organism evidence="1 3">
    <name type="scientific">Candidatus Nitrosopelagicus brevis</name>
    <dbReference type="NCBI Taxonomy" id="1410606"/>
    <lineage>
        <taxon>Archaea</taxon>
        <taxon>Nitrososphaerota</taxon>
    </lineage>
</organism>
<evidence type="ECO:0000313" key="3">
    <source>
        <dbReference type="Proteomes" id="UP000030944"/>
    </source>
</evidence>
<dbReference type="KEGG" id="nbv:T478_0774"/>
<dbReference type="EMBL" id="LXWN01000001">
    <property type="protein sequence ID" value="PTL88476.1"/>
    <property type="molecule type" value="Genomic_DNA"/>
</dbReference>
<accession>A0A0A7V1L7</accession>
<dbReference type="Proteomes" id="UP000030944">
    <property type="component" value="Chromosome"/>
</dbReference>